<gene>
    <name evidence="2" type="primary">71</name>
    <name evidence="2" type="ORF">SEA_CAELUM_71</name>
</gene>
<organism evidence="2 3">
    <name type="scientific">Streptomyces phage Caelum</name>
    <dbReference type="NCBI Taxonomy" id="2530160"/>
    <lineage>
        <taxon>Viruses</taxon>
        <taxon>Duplodnaviria</taxon>
        <taxon>Heunggongvirae</taxon>
        <taxon>Uroviricota</taxon>
        <taxon>Caudoviricetes</taxon>
        <taxon>Arquatrovirinae</taxon>
        <taxon>Caelumvirus</taxon>
        <taxon>Caelumvirus caelum</taxon>
    </lineage>
</organism>
<evidence type="ECO:0000313" key="2">
    <source>
        <dbReference type="EMBL" id="QBI99431.1"/>
    </source>
</evidence>
<proteinExistence type="predicted"/>
<evidence type="ECO:0000313" key="3">
    <source>
        <dbReference type="Proteomes" id="UP000292314"/>
    </source>
</evidence>
<dbReference type="KEGG" id="vg:64471444"/>
<protein>
    <recommendedName>
        <fullName evidence="1">DUF7417 domain-containing protein</fullName>
    </recommendedName>
</protein>
<keyword evidence="3" id="KW-1185">Reference proteome</keyword>
<reference evidence="2 3" key="1">
    <citation type="submission" date="2019-02" db="EMBL/GenBank/DDBJ databases">
        <authorList>
            <person name="Paul L."/>
            <person name="Brownson E.L."/>
            <person name="Lucero K."/>
            <person name="Page S.T."/>
            <person name="Garlena R.A."/>
            <person name="Russell D.A."/>
            <person name="Pope W.H."/>
            <person name="Jacobs-Sera D."/>
            <person name="Hatfull G.F."/>
        </authorList>
    </citation>
    <scope>NUCLEOTIDE SEQUENCE [LARGE SCALE GENOMIC DNA]</scope>
</reference>
<dbReference type="InterPro" id="IPR055840">
    <property type="entry name" value="DUF7417"/>
</dbReference>
<dbReference type="EMBL" id="MK524524">
    <property type="protein sequence ID" value="QBI99431.1"/>
    <property type="molecule type" value="Genomic_DNA"/>
</dbReference>
<accession>A0A481W0M2</accession>
<evidence type="ECO:0000259" key="1">
    <source>
        <dbReference type="Pfam" id="PF24192"/>
    </source>
</evidence>
<dbReference type="GeneID" id="64471444"/>
<dbReference type="Pfam" id="PF24192">
    <property type="entry name" value="DUF7417"/>
    <property type="match status" value="1"/>
</dbReference>
<sequence length="77" mass="8571">MGRMKDIAIDLITYEEGALDVMETLELFALLVKSGLVWDLQGSYGRMANELMHLGYLTPDGRVTEFAESMAEELVAT</sequence>
<feature type="domain" description="DUF7417" evidence="1">
    <location>
        <begin position="1"/>
        <end position="74"/>
    </location>
</feature>
<dbReference type="Proteomes" id="UP000292314">
    <property type="component" value="Genome"/>
</dbReference>
<name>A0A481W0M2_9CAUD</name>
<dbReference type="RefSeq" id="YP_010055520.1">
    <property type="nucleotide sequence ID" value="NC_054666.1"/>
</dbReference>